<name>A0A6J4N3C3_9PSEU</name>
<organism evidence="2">
    <name type="scientific">uncultured Pseudonocardia sp</name>
    <dbReference type="NCBI Taxonomy" id="211455"/>
    <lineage>
        <taxon>Bacteria</taxon>
        <taxon>Bacillati</taxon>
        <taxon>Actinomycetota</taxon>
        <taxon>Actinomycetes</taxon>
        <taxon>Pseudonocardiales</taxon>
        <taxon>Pseudonocardiaceae</taxon>
        <taxon>Pseudonocardia</taxon>
        <taxon>environmental samples</taxon>
    </lineage>
</organism>
<feature type="compositionally biased region" description="Gly residues" evidence="1">
    <location>
        <begin position="8"/>
        <end position="18"/>
    </location>
</feature>
<feature type="compositionally biased region" description="Basic residues" evidence="1">
    <location>
        <begin position="20"/>
        <end position="34"/>
    </location>
</feature>
<protein>
    <submittedName>
        <fullName evidence="2">Uncharacterized protein</fullName>
    </submittedName>
</protein>
<feature type="non-terminal residue" evidence="2">
    <location>
        <position position="43"/>
    </location>
</feature>
<sequence length="43" mass="4676">DQHRGVRPGTGRGAGGRPGRVPRRRAGRRRRGARRALPPAPAR</sequence>
<accession>A0A6J4N3C3</accession>
<feature type="region of interest" description="Disordered" evidence="1">
    <location>
        <begin position="1"/>
        <end position="43"/>
    </location>
</feature>
<reference evidence="2" key="1">
    <citation type="submission" date="2020-02" db="EMBL/GenBank/DDBJ databases">
        <authorList>
            <person name="Meier V. D."/>
        </authorList>
    </citation>
    <scope>NUCLEOTIDE SEQUENCE</scope>
    <source>
        <strain evidence="2">AVDCRST_MAG66</strain>
    </source>
</reference>
<proteinExistence type="predicted"/>
<dbReference type="EMBL" id="CADCUS010000001">
    <property type="protein sequence ID" value="CAA9376546.1"/>
    <property type="molecule type" value="Genomic_DNA"/>
</dbReference>
<evidence type="ECO:0000313" key="2">
    <source>
        <dbReference type="EMBL" id="CAA9376546.1"/>
    </source>
</evidence>
<gene>
    <name evidence="2" type="ORF">AVDCRST_MAG66-3</name>
</gene>
<evidence type="ECO:0000256" key="1">
    <source>
        <dbReference type="SAM" id="MobiDB-lite"/>
    </source>
</evidence>
<feature type="non-terminal residue" evidence="2">
    <location>
        <position position="1"/>
    </location>
</feature>
<dbReference type="AlphaFoldDB" id="A0A6J4N3C3"/>